<evidence type="ECO:0000256" key="8">
    <source>
        <dbReference type="SAM" id="Coils"/>
    </source>
</evidence>
<feature type="domain" description="Large ribosomal subunit protein bL9 C-terminal" evidence="10">
    <location>
        <begin position="63"/>
        <end position="145"/>
    </location>
</feature>
<evidence type="ECO:0000256" key="3">
    <source>
        <dbReference type="ARBA" id="ARBA00022884"/>
    </source>
</evidence>
<keyword evidence="4 7" id="KW-0689">Ribosomal protein</keyword>
<dbReference type="GO" id="GO:0006412">
    <property type="term" value="P:translation"/>
    <property type="evidence" value="ECO:0007669"/>
    <property type="project" value="UniProtKB-UniRule"/>
</dbReference>
<dbReference type="InterPro" id="IPR000244">
    <property type="entry name" value="Ribosomal_bL9"/>
</dbReference>
<feature type="domain" description="Ribosomal protein L9" evidence="9">
    <location>
        <begin position="1"/>
        <end position="46"/>
    </location>
</feature>
<gene>
    <name evidence="7" type="primary">rplI</name>
    <name evidence="11" type="ORF">HMPREF9709_00275</name>
</gene>
<evidence type="ECO:0000256" key="7">
    <source>
        <dbReference type="HAMAP-Rule" id="MF_00503"/>
    </source>
</evidence>
<reference evidence="11 12" key="1">
    <citation type="submission" date="2012-01" db="EMBL/GenBank/DDBJ databases">
        <title>The Genome Sequence of Helcococcus kunzii ATCC 51366.</title>
        <authorList>
            <consortium name="The Broad Institute Genome Sequencing Platform"/>
            <person name="Earl A."/>
            <person name="Ward D."/>
            <person name="Feldgarden M."/>
            <person name="Gevers D."/>
            <person name="Huys G."/>
            <person name="Young S.K."/>
            <person name="Zeng Q."/>
            <person name="Gargeya S."/>
            <person name="Fitzgerald M."/>
            <person name="Haas B."/>
            <person name="Abouelleil A."/>
            <person name="Alvarado L."/>
            <person name="Arachchi H.M."/>
            <person name="Berlin A."/>
            <person name="Chapman S.B."/>
            <person name="Gearin G."/>
            <person name="Goldberg J."/>
            <person name="Griggs A."/>
            <person name="Gujja S."/>
            <person name="Hansen M."/>
            <person name="Heiman D."/>
            <person name="Howarth C."/>
            <person name="Larimer J."/>
            <person name="Lui A."/>
            <person name="MacDonald P.J.P."/>
            <person name="McCowen C."/>
            <person name="Montmayeur A."/>
            <person name="Murphy C."/>
            <person name="Neiman D."/>
            <person name="Pearson M."/>
            <person name="Priest M."/>
            <person name="Roberts A."/>
            <person name="Saif S."/>
            <person name="Shea T."/>
            <person name="Sisk P."/>
            <person name="Stolte C."/>
            <person name="Sykes S."/>
            <person name="Wortman J."/>
            <person name="Nusbaum C."/>
            <person name="Birren B."/>
        </authorList>
    </citation>
    <scope>NUCLEOTIDE SEQUENCE [LARGE SCALE GENOMIC DNA]</scope>
    <source>
        <strain evidence="11 12">ATCC 51366</strain>
    </source>
</reference>
<accession>H3NLR4</accession>
<dbReference type="GO" id="GO:0019843">
    <property type="term" value="F:rRNA binding"/>
    <property type="evidence" value="ECO:0007669"/>
    <property type="project" value="UniProtKB-UniRule"/>
</dbReference>
<dbReference type="Gene3D" id="3.10.430.100">
    <property type="entry name" value="Ribosomal protein L9, C-terminal domain"/>
    <property type="match status" value="1"/>
</dbReference>
<dbReference type="STRING" id="883114.HMPREF9709_00275"/>
<dbReference type="Proteomes" id="UP000004191">
    <property type="component" value="Unassembled WGS sequence"/>
</dbReference>
<dbReference type="NCBIfam" id="TIGR00158">
    <property type="entry name" value="L9"/>
    <property type="match status" value="1"/>
</dbReference>
<organism evidence="11 12">
    <name type="scientific">Helcococcus kunzii ATCC 51366</name>
    <dbReference type="NCBI Taxonomy" id="883114"/>
    <lineage>
        <taxon>Bacteria</taxon>
        <taxon>Bacillati</taxon>
        <taxon>Bacillota</taxon>
        <taxon>Tissierellia</taxon>
        <taxon>Tissierellales</taxon>
        <taxon>Peptoniphilaceae</taxon>
        <taxon>Helcococcus</taxon>
    </lineage>
</organism>
<comment type="similarity">
    <text evidence="1 7">Belongs to the bacterial ribosomal protein bL9 family.</text>
</comment>
<keyword evidence="12" id="KW-1185">Reference proteome</keyword>
<dbReference type="GO" id="GO:0005840">
    <property type="term" value="C:ribosome"/>
    <property type="evidence" value="ECO:0007669"/>
    <property type="project" value="UniProtKB-KW"/>
</dbReference>
<evidence type="ECO:0000256" key="2">
    <source>
        <dbReference type="ARBA" id="ARBA00022730"/>
    </source>
</evidence>
<dbReference type="SUPFAM" id="SSF55658">
    <property type="entry name" value="L9 N-domain-like"/>
    <property type="match status" value="1"/>
</dbReference>
<dbReference type="InterPro" id="IPR009027">
    <property type="entry name" value="Ribosomal_bL9/RNase_H1_N"/>
</dbReference>
<dbReference type="InterPro" id="IPR036791">
    <property type="entry name" value="Ribosomal_bL9_C_sf"/>
</dbReference>
<dbReference type="PATRIC" id="fig|883114.3.peg.272"/>
<dbReference type="GO" id="GO:0003735">
    <property type="term" value="F:structural constituent of ribosome"/>
    <property type="evidence" value="ECO:0007669"/>
    <property type="project" value="InterPro"/>
</dbReference>
<dbReference type="EMBL" id="AGEI01000010">
    <property type="protein sequence ID" value="EHR35721.1"/>
    <property type="molecule type" value="Genomic_DNA"/>
</dbReference>
<dbReference type="GeneID" id="96998293"/>
<dbReference type="SUPFAM" id="SSF55653">
    <property type="entry name" value="Ribosomal protein L9 C-domain"/>
    <property type="match status" value="1"/>
</dbReference>
<sequence>MKVILKQDVKGLGKEGELVNAKSGHARNLLIPHGMAIEATKENIAKWKEENKKRKEEFEENKAEAEALKGKLESITVVVNKKSGDDGKLFGSVTSQDISKALEEKGFDVDKKKIEMSDNFKNVGNYSVNVRVFPEMVANLKVEVKSL</sequence>
<dbReference type="InterPro" id="IPR020070">
    <property type="entry name" value="Ribosomal_bL9_N"/>
</dbReference>
<dbReference type="InterPro" id="IPR036935">
    <property type="entry name" value="Ribosomal_bL9_N_sf"/>
</dbReference>
<dbReference type="PANTHER" id="PTHR21368">
    <property type="entry name" value="50S RIBOSOMAL PROTEIN L9"/>
    <property type="match status" value="1"/>
</dbReference>
<dbReference type="OrthoDB" id="9788336at2"/>
<evidence type="ECO:0000256" key="4">
    <source>
        <dbReference type="ARBA" id="ARBA00022980"/>
    </source>
</evidence>
<dbReference type="AlphaFoldDB" id="H3NLR4"/>
<evidence type="ECO:0000256" key="5">
    <source>
        <dbReference type="ARBA" id="ARBA00023274"/>
    </source>
</evidence>
<dbReference type="Pfam" id="PF01281">
    <property type="entry name" value="Ribosomal_L9_N"/>
    <property type="match status" value="1"/>
</dbReference>
<keyword evidence="5 7" id="KW-0687">Ribonucleoprotein</keyword>
<name>H3NLR4_9FIRM</name>
<keyword evidence="3 7" id="KW-0694">RNA-binding</keyword>
<proteinExistence type="inferred from homology"/>
<dbReference type="eggNOG" id="COG0359">
    <property type="taxonomic scope" value="Bacteria"/>
</dbReference>
<protein>
    <recommendedName>
        <fullName evidence="6 7">Large ribosomal subunit protein bL9</fullName>
    </recommendedName>
</protein>
<comment type="function">
    <text evidence="7">Binds to the 23S rRNA.</text>
</comment>
<dbReference type="RefSeq" id="WP_005397214.1">
    <property type="nucleotide sequence ID" value="NZ_JH601088.1"/>
</dbReference>
<dbReference type="InterPro" id="IPR020594">
    <property type="entry name" value="Ribosomal_bL9_bac/chp"/>
</dbReference>
<keyword evidence="8" id="KW-0175">Coiled coil</keyword>
<dbReference type="HOGENOM" id="CLU_078938_3_0_9"/>
<comment type="caution">
    <text evidence="11">The sequence shown here is derived from an EMBL/GenBank/DDBJ whole genome shotgun (WGS) entry which is preliminary data.</text>
</comment>
<keyword evidence="2 7" id="KW-0699">rRNA-binding</keyword>
<evidence type="ECO:0000259" key="9">
    <source>
        <dbReference type="Pfam" id="PF01281"/>
    </source>
</evidence>
<dbReference type="Pfam" id="PF03948">
    <property type="entry name" value="Ribosomal_L9_C"/>
    <property type="match status" value="1"/>
</dbReference>
<dbReference type="HAMAP" id="MF_00503">
    <property type="entry name" value="Ribosomal_bL9"/>
    <property type="match status" value="1"/>
</dbReference>
<evidence type="ECO:0000313" key="12">
    <source>
        <dbReference type="Proteomes" id="UP000004191"/>
    </source>
</evidence>
<evidence type="ECO:0000313" key="11">
    <source>
        <dbReference type="EMBL" id="EHR35721.1"/>
    </source>
</evidence>
<dbReference type="GO" id="GO:1990904">
    <property type="term" value="C:ribonucleoprotein complex"/>
    <property type="evidence" value="ECO:0007669"/>
    <property type="project" value="UniProtKB-KW"/>
</dbReference>
<evidence type="ECO:0000256" key="1">
    <source>
        <dbReference type="ARBA" id="ARBA00010605"/>
    </source>
</evidence>
<dbReference type="InterPro" id="IPR020069">
    <property type="entry name" value="Ribosomal_bL9_C"/>
</dbReference>
<evidence type="ECO:0000256" key="6">
    <source>
        <dbReference type="ARBA" id="ARBA00035292"/>
    </source>
</evidence>
<evidence type="ECO:0000259" key="10">
    <source>
        <dbReference type="Pfam" id="PF03948"/>
    </source>
</evidence>
<feature type="coiled-coil region" evidence="8">
    <location>
        <begin position="37"/>
        <end position="75"/>
    </location>
</feature>
<dbReference type="Gene3D" id="3.40.5.10">
    <property type="entry name" value="Ribosomal protein L9, N-terminal domain"/>
    <property type="match status" value="1"/>
</dbReference>